<gene>
    <name evidence="1" type="ORF">GKZ89_19205</name>
</gene>
<reference evidence="1 2" key="1">
    <citation type="journal article" date="2017" name="Int. J. Syst. Evol. Microbiol.">
        <title>Bacillus mangrovi sp. nov., isolated from a sediment sample from a mangrove forest.</title>
        <authorList>
            <person name="Gupta V."/>
            <person name="Singh P.K."/>
            <person name="Korpole S."/>
            <person name="Tanuku N.R.S."/>
            <person name="Pinnaka A.K."/>
        </authorList>
    </citation>
    <scope>NUCLEOTIDE SEQUENCE [LARGE SCALE GENOMIC DNA]</scope>
    <source>
        <strain evidence="1 2">KCTC 33872</strain>
    </source>
</reference>
<protein>
    <submittedName>
        <fullName evidence="1">Uncharacterized protein</fullName>
    </submittedName>
</protein>
<dbReference type="RefSeq" id="WP_155114021.1">
    <property type="nucleotide sequence ID" value="NZ_WMIB01000031.1"/>
</dbReference>
<comment type="caution">
    <text evidence="1">The sequence shown here is derived from an EMBL/GenBank/DDBJ whole genome shotgun (WGS) entry which is preliminary data.</text>
</comment>
<evidence type="ECO:0000313" key="1">
    <source>
        <dbReference type="EMBL" id="MTH55525.1"/>
    </source>
</evidence>
<dbReference type="AlphaFoldDB" id="A0A7X2S955"/>
<dbReference type="EMBL" id="WMIB01000031">
    <property type="protein sequence ID" value="MTH55525.1"/>
    <property type="molecule type" value="Genomic_DNA"/>
</dbReference>
<dbReference type="Proteomes" id="UP000434639">
    <property type="component" value="Unassembled WGS sequence"/>
</dbReference>
<proteinExistence type="predicted"/>
<keyword evidence="2" id="KW-1185">Reference proteome</keyword>
<name>A0A7X2S955_9BACI</name>
<evidence type="ECO:0000313" key="2">
    <source>
        <dbReference type="Proteomes" id="UP000434639"/>
    </source>
</evidence>
<organism evidence="1 2">
    <name type="scientific">Metabacillus mangrovi</name>
    <dbReference type="NCBI Taxonomy" id="1491830"/>
    <lineage>
        <taxon>Bacteria</taxon>
        <taxon>Bacillati</taxon>
        <taxon>Bacillota</taxon>
        <taxon>Bacilli</taxon>
        <taxon>Bacillales</taxon>
        <taxon>Bacillaceae</taxon>
        <taxon>Metabacillus</taxon>
    </lineage>
</organism>
<accession>A0A7X2S955</accession>
<sequence>MKKKAFVCVTLFFVLFILALTAENSRKPAGIFPDRSKFITEIELQGPAERWHERELFYMEAFDSREYVKIR</sequence>